<dbReference type="PANTHER" id="PTHR30383:SF24">
    <property type="entry name" value="THIOESTERASE 1_PROTEASE 1_LYSOPHOSPHOLIPASE L1"/>
    <property type="match status" value="1"/>
</dbReference>
<name>A0ABQ4SFK4_9HYPH</name>
<dbReference type="Pfam" id="PF13472">
    <property type="entry name" value="Lipase_GDSL_2"/>
    <property type="match status" value="1"/>
</dbReference>
<dbReference type="Gene3D" id="3.40.50.1110">
    <property type="entry name" value="SGNH hydrolase"/>
    <property type="match status" value="1"/>
</dbReference>
<comment type="caution">
    <text evidence="3">The sequence shown here is derived from an EMBL/GenBank/DDBJ whole genome shotgun (WGS) entry which is preliminary data.</text>
</comment>
<dbReference type="CDD" id="cd01822">
    <property type="entry name" value="Lysophospholipase_L1_like"/>
    <property type="match status" value="1"/>
</dbReference>
<dbReference type="PANTHER" id="PTHR30383">
    <property type="entry name" value="THIOESTERASE 1/PROTEASE 1/LYSOPHOSPHOLIPASE L1"/>
    <property type="match status" value="1"/>
</dbReference>
<reference evidence="3" key="1">
    <citation type="journal article" date="2021" name="Front. Microbiol.">
        <title>Comprehensive Comparative Genomics and Phenotyping of Methylobacterium Species.</title>
        <authorList>
            <person name="Alessa O."/>
            <person name="Ogura Y."/>
            <person name="Fujitani Y."/>
            <person name="Takami H."/>
            <person name="Hayashi T."/>
            <person name="Sahin N."/>
            <person name="Tani A."/>
        </authorList>
    </citation>
    <scope>NUCLEOTIDE SEQUENCE</scope>
    <source>
        <strain evidence="3">DSM 17168</strain>
    </source>
</reference>
<evidence type="ECO:0000256" key="1">
    <source>
        <dbReference type="SAM" id="MobiDB-lite"/>
    </source>
</evidence>
<keyword evidence="4" id="KW-1185">Reference proteome</keyword>
<feature type="domain" description="SGNH hydrolase-type esterase" evidence="2">
    <location>
        <begin position="77"/>
        <end position="237"/>
    </location>
</feature>
<dbReference type="EMBL" id="BPQQ01000043">
    <property type="protein sequence ID" value="GJE01877.1"/>
    <property type="molecule type" value="Genomic_DNA"/>
</dbReference>
<reference evidence="3" key="2">
    <citation type="submission" date="2021-08" db="EMBL/GenBank/DDBJ databases">
        <authorList>
            <person name="Tani A."/>
            <person name="Ola A."/>
            <person name="Ogura Y."/>
            <person name="Katsura K."/>
            <person name="Hayashi T."/>
        </authorList>
    </citation>
    <scope>NUCLEOTIDE SEQUENCE</scope>
    <source>
        <strain evidence="3">DSM 17168</strain>
    </source>
</reference>
<proteinExistence type="predicted"/>
<feature type="region of interest" description="Disordered" evidence="1">
    <location>
        <begin position="1"/>
        <end position="32"/>
    </location>
</feature>
<dbReference type="SUPFAM" id="SSF52266">
    <property type="entry name" value="SGNH hydrolase"/>
    <property type="match status" value="1"/>
</dbReference>
<sequence>MGRRDDAPEVDEVRRKHDRGTTRPPDMVGRLPLRQDGGADLARHRGRLATILGLCACVMMLFCDSSRAAERTLRLVALGDSLTAGYGVPAGAAFPGVLERALKEKGFDVAITNAGVSGDTATGGRDRVDWSVPEGTDGVILELGANDMLRGTDPAVTEAALDGIITRLKDRGIAVMLTGMKAARNLGPDYVARFEAIYPRLAERHGLVLYPFFLDGVATDRSLALPDGLHPNAKGVERIVAGILPAVETFLARLRKAP</sequence>
<dbReference type="InterPro" id="IPR051532">
    <property type="entry name" value="Ester_Hydrolysis_Enzymes"/>
</dbReference>
<organism evidence="3 4">
    <name type="scientific">Methylobacterium isbiliense</name>
    <dbReference type="NCBI Taxonomy" id="315478"/>
    <lineage>
        <taxon>Bacteria</taxon>
        <taxon>Pseudomonadati</taxon>
        <taxon>Pseudomonadota</taxon>
        <taxon>Alphaproteobacteria</taxon>
        <taxon>Hyphomicrobiales</taxon>
        <taxon>Methylobacteriaceae</taxon>
        <taxon>Methylobacterium</taxon>
    </lineage>
</organism>
<evidence type="ECO:0000259" key="2">
    <source>
        <dbReference type="Pfam" id="PF13472"/>
    </source>
</evidence>
<accession>A0ABQ4SFK4</accession>
<evidence type="ECO:0000313" key="4">
    <source>
        <dbReference type="Proteomes" id="UP001055153"/>
    </source>
</evidence>
<dbReference type="InterPro" id="IPR036514">
    <property type="entry name" value="SGNH_hydro_sf"/>
</dbReference>
<gene>
    <name evidence="3" type="ORF">GMJLKIPL_3814</name>
</gene>
<evidence type="ECO:0000313" key="3">
    <source>
        <dbReference type="EMBL" id="GJE01877.1"/>
    </source>
</evidence>
<protein>
    <recommendedName>
        <fullName evidence="2">SGNH hydrolase-type esterase domain-containing protein</fullName>
    </recommendedName>
</protein>
<dbReference type="InterPro" id="IPR013830">
    <property type="entry name" value="SGNH_hydro"/>
</dbReference>
<dbReference type="Proteomes" id="UP001055153">
    <property type="component" value="Unassembled WGS sequence"/>
</dbReference>
<feature type="compositionally biased region" description="Basic and acidic residues" evidence="1">
    <location>
        <begin position="1"/>
        <end position="21"/>
    </location>
</feature>